<dbReference type="RefSeq" id="WP_022604758.1">
    <property type="nucleotide sequence ID" value="NZ_ASSJ01000015.1"/>
</dbReference>
<gene>
    <name evidence="1" type="ORF">KR51_00007030</name>
</gene>
<dbReference type="AlphaFoldDB" id="U5DSF9"/>
<reference evidence="1 2" key="1">
    <citation type="submission" date="2013-05" db="EMBL/GenBank/DDBJ databases">
        <title>Draft genome sequence of Rubidibacter lacunae KORDI 51-2.</title>
        <authorList>
            <person name="Choi D.H."/>
            <person name="Noh J.H."/>
            <person name="Kwon K.-K."/>
            <person name="Lee J.-H."/>
            <person name="Ryu J.-Y."/>
        </authorList>
    </citation>
    <scope>NUCLEOTIDE SEQUENCE [LARGE SCALE GENOMIC DNA]</scope>
    <source>
        <strain evidence="1 2">KORDI 51-2</strain>
    </source>
</reference>
<evidence type="ECO:0000313" key="2">
    <source>
        <dbReference type="Proteomes" id="UP000016960"/>
    </source>
</evidence>
<dbReference type="EMBL" id="ASSJ01000015">
    <property type="protein sequence ID" value="ERN42610.1"/>
    <property type="molecule type" value="Genomic_DNA"/>
</dbReference>
<protein>
    <submittedName>
        <fullName evidence="1">Uncharacterized protein</fullName>
    </submittedName>
</protein>
<comment type="caution">
    <text evidence="1">The sequence shown here is derived from an EMBL/GenBank/DDBJ whole genome shotgun (WGS) entry which is preliminary data.</text>
</comment>
<keyword evidence="2" id="KW-1185">Reference proteome</keyword>
<sequence length="97" mass="10274">MSLSLNQPSILLAAGAHQVIGGGLVRLDTQCGKQSLLNACLALEPTHRDQELLPEEAHRAIGDDMRPTGASGLRPQLWLTAQAKTCAPALECALMFA</sequence>
<accession>U5DSF9</accession>
<proteinExistence type="predicted"/>
<organism evidence="1 2">
    <name type="scientific">Rubidibacter lacunae KORDI 51-2</name>
    <dbReference type="NCBI Taxonomy" id="582515"/>
    <lineage>
        <taxon>Bacteria</taxon>
        <taxon>Bacillati</taxon>
        <taxon>Cyanobacteriota</taxon>
        <taxon>Cyanophyceae</taxon>
        <taxon>Oscillatoriophycideae</taxon>
        <taxon>Chroococcales</taxon>
        <taxon>Aphanothecaceae</taxon>
        <taxon>Rubidibacter</taxon>
    </lineage>
</organism>
<evidence type="ECO:0000313" key="1">
    <source>
        <dbReference type="EMBL" id="ERN42610.1"/>
    </source>
</evidence>
<name>U5DSF9_9CHRO</name>
<dbReference type="InParanoid" id="U5DSF9"/>
<dbReference type="Proteomes" id="UP000016960">
    <property type="component" value="Unassembled WGS sequence"/>
</dbReference>